<gene>
    <name evidence="1" type="ORF">METZ01_LOCUS62348</name>
</gene>
<reference evidence="1" key="1">
    <citation type="submission" date="2018-05" db="EMBL/GenBank/DDBJ databases">
        <authorList>
            <person name="Lanie J.A."/>
            <person name="Ng W.-L."/>
            <person name="Kazmierczak K.M."/>
            <person name="Andrzejewski T.M."/>
            <person name="Davidsen T.M."/>
            <person name="Wayne K.J."/>
            <person name="Tettelin H."/>
            <person name="Glass J.I."/>
            <person name="Rusch D."/>
            <person name="Podicherti R."/>
            <person name="Tsui H.-C.T."/>
            <person name="Winkler M.E."/>
        </authorList>
    </citation>
    <scope>NUCLEOTIDE SEQUENCE</scope>
</reference>
<proteinExistence type="predicted"/>
<dbReference type="EMBL" id="UINC01003818">
    <property type="protein sequence ID" value="SVA09494.1"/>
    <property type="molecule type" value="Genomic_DNA"/>
</dbReference>
<sequence length="172" mass="20754">MYSQEKIAFIKYYQNDRDFLGDKAMLASDRRGENHIQVSYNEKKQAIIKEWMNQYGQATKREIFSYDNEGKLHIRSILKKDDKPDKIIIYGGNEPWGLEFRKYLYDESTKMSYDNQRSEFQMSSTNQLEIIEFYTVDNQFYGSISFTYDRLGFVNNEVWIKEPENHIIRRFK</sequence>
<protein>
    <submittedName>
        <fullName evidence="1">Uncharacterized protein</fullName>
    </submittedName>
</protein>
<accession>A0A381T1C5</accession>
<evidence type="ECO:0000313" key="1">
    <source>
        <dbReference type="EMBL" id="SVA09494.1"/>
    </source>
</evidence>
<dbReference type="AlphaFoldDB" id="A0A381T1C5"/>
<name>A0A381T1C5_9ZZZZ</name>
<feature type="non-terminal residue" evidence="1">
    <location>
        <position position="172"/>
    </location>
</feature>
<organism evidence="1">
    <name type="scientific">marine metagenome</name>
    <dbReference type="NCBI Taxonomy" id="408172"/>
    <lineage>
        <taxon>unclassified sequences</taxon>
        <taxon>metagenomes</taxon>
        <taxon>ecological metagenomes</taxon>
    </lineage>
</organism>